<gene>
    <name evidence="1" type="ORF">M3X98_12885</name>
    <name evidence="2" type="ORF">P6Z85_11350</name>
</gene>
<dbReference type="AlphaFoldDB" id="A0A0V7Y715"/>
<evidence type="ECO:0000313" key="2">
    <source>
        <dbReference type="EMBL" id="MDT2370731.1"/>
    </source>
</evidence>
<dbReference type="EMBL" id="JARPTX010000044">
    <property type="protein sequence ID" value="MDT2370731.1"/>
    <property type="molecule type" value="Genomic_DNA"/>
</dbReference>
<comment type="caution">
    <text evidence="2">The sequence shown here is derived from an EMBL/GenBank/DDBJ whole genome shotgun (WGS) entry which is preliminary data.</text>
</comment>
<dbReference type="Proteomes" id="UP001141166">
    <property type="component" value="Unassembled WGS sequence"/>
</dbReference>
<accession>A0A0V7Y715</accession>
<dbReference type="EMBL" id="JAMWMK010000028">
    <property type="protein sequence ID" value="MDC4248909.1"/>
    <property type="molecule type" value="Genomic_DNA"/>
</dbReference>
<organism evidence="2 3">
    <name type="scientific">Enterococcus faecium</name>
    <name type="common">Streptococcus faecium</name>
    <dbReference type="NCBI Taxonomy" id="1352"/>
    <lineage>
        <taxon>Bacteria</taxon>
        <taxon>Bacillati</taxon>
        <taxon>Bacillota</taxon>
        <taxon>Bacilli</taxon>
        <taxon>Lactobacillales</taxon>
        <taxon>Enterococcaceae</taxon>
        <taxon>Enterococcus</taxon>
    </lineage>
</organism>
<reference evidence="2" key="2">
    <citation type="submission" date="2023-03" db="EMBL/GenBank/DDBJ databases">
        <authorList>
            <person name="Shen W."/>
            <person name="Cai J."/>
        </authorList>
    </citation>
    <scope>NUCLEOTIDE SEQUENCE</scope>
    <source>
        <strain evidence="2">B1010-2</strain>
    </source>
</reference>
<evidence type="ECO:0000313" key="1">
    <source>
        <dbReference type="EMBL" id="MDC4248909.1"/>
    </source>
</evidence>
<proteinExistence type="predicted"/>
<dbReference type="RefSeq" id="WP_002325021.1">
    <property type="nucleotide sequence ID" value="NZ_AP026655.1"/>
</dbReference>
<sequence length="82" mass="9948">MTKLKKQDFVKKYNYSPSTYQRRMSELKNTAIFSAAYERVTGQEVWINTELYDKFLSFKSYNRLRTRKVTPKEFIEKHLVDL</sequence>
<protein>
    <submittedName>
        <fullName evidence="2">Uncharacterized protein</fullName>
    </submittedName>
</protein>
<evidence type="ECO:0000313" key="3">
    <source>
        <dbReference type="Proteomes" id="UP001260956"/>
    </source>
</evidence>
<name>A0A0V7Y715_ENTFC</name>
<dbReference type="Proteomes" id="UP001260956">
    <property type="component" value="Unassembled WGS sequence"/>
</dbReference>
<reference evidence="1" key="1">
    <citation type="submission" date="2022-05" db="EMBL/GenBank/DDBJ databases">
        <title>Draft genome sequences of Clostridium perfringens strains isolated from Peru.</title>
        <authorList>
            <person name="Hurtado R."/>
            <person name="Lima L."/>
            <person name="Sousa T."/>
            <person name="Jaiswal A.K."/>
            <person name="Tiwari S."/>
            <person name="Maturrano L."/>
            <person name="Brenig B."/>
            <person name="Azevedo V."/>
        </authorList>
    </citation>
    <scope>NUCLEOTIDE SEQUENCE</scope>
    <source>
        <strain evidence="1">CP4</strain>
    </source>
</reference>